<feature type="compositionally biased region" description="Polar residues" evidence="1">
    <location>
        <begin position="121"/>
        <end position="139"/>
    </location>
</feature>
<feature type="region of interest" description="Disordered" evidence="1">
    <location>
        <begin position="281"/>
        <end position="300"/>
    </location>
</feature>
<feature type="region of interest" description="Disordered" evidence="1">
    <location>
        <begin position="121"/>
        <end position="168"/>
    </location>
</feature>
<reference evidence="2" key="1">
    <citation type="submission" date="2022-11" db="EMBL/GenBank/DDBJ databases">
        <title>Centuries of genome instability and evolution in soft-shell clam transmissible cancer (bioRxiv).</title>
        <authorList>
            <person name="Hart S.F.M."/>
            <person name="Yonemitsu M.A."/>
            <person name="Giersch R.M."/>
            <person name="Beal B.F."/>
            <person name="Arriagada G."/>
            <person name="Davis B.W."/>
            <person name="Ostrander E.A."/>
            <person name="Goff S.P."/>
            <person name="Metzger M.J."/>
        </authorList>
    </citation>
    <scope>NUCLEOTIDE SEQUENCE</scope>
    <source>
        <strain evidence="2">MELC-2E11</strain>
        <tissue evidence="2">Siphon/mantle</tissue>
    </source>
</reference>
<dbReference type="Proteomes" id="UP001164746">
    <property type="component" value="Chromosome 16"/>
</dbReference>
<evidence type="ECO:0000313" key="2">
    <source>
        <dbReference type="EMBL" id="WAR29744.1"/>
    </source>
</evidence>
<evidence type="ECO:0000256" key="1">
    <source>
        <dbReference type="SAM" id="MobiDB-lite"/>
    </source>
</evidence>
<feature type="compositionally biased region" description="Polar residues" evidence="1">
    <location>
        <begin position="291"/>
        <end position="300"/>
    </location>
</feature>
<name>A0ABY7G878_MYAAR</name>
<gene>
    <name evidence="2" type="ORF">MAR_003312</name>
</gene>
<sequence>MSLPIMLDKLRNMKNTAHGAVPSTTKRAVKRTGGLVTVKLDFVGSCSTLVAEELLDDPDFLLDKIVAELLYGLLNMEILEKDLKMISDTLDNAPDVDLELELLTPPFPDLSVFNQTNVTASRKQELSDGSSTPYTPQNSFRDDLEGLTRDRSLPSLNNSSMLEKVQKKRDSLGDLLDQDQSESTELDFEQLKTNKPGNPFGDFTDGDVLMSSAGFNDAKVINPFIVIDDEKDLEQIDSLDHVPFTPVNTFVERNGEEFMKQRNSLTDPELIDKLNELKSKSDEDLEKGTNPFETSVSDDFHDGNQNVQTGSQDLLDIFGPVDGENLTQSTNLNPFLNMGENPANSVQRSDLEDIFGLESPENDNSVLLDKMLTQANQEAAEAVANSVSKEIIGTTLETFPNMTNPKMAIGVAMEILKMETSDWTKQK</sequence>
<feature type="compositionally biased region" description="Basic and acidic residues" evidence="1">
    <location>
        <begin position="140"/>
        <end position="152"/>
    </location>
</feature>
<evidence type="ECO:0000313" key="3">
    <source>
        <dbReference type="Proteomes" id="UP001164746"/>
    </source>
</evidence>
<protein>
    <submittedName>
        <fullName evidence="2">Uncharacterized protein</fullName>
    </submittedName>
</protein>
<proteinExistence type="predicted"/>
<keyword evidence="3" id="KW-1185">Reference proteome</keyword>
<dbReference type="EMBL" id="CP111027">
    <property type="protein sequence ID" value="WAR29744.1"/>
    <property type="molecule type" value="Genomic_DNA"/>
</dbReference>
<accession>A0ABY7G878</accession>
<organism evidence="2 3">
    <name type="scientific">Mya arenaria</name>
    <name type="common">Soft-shell clam</name>
    <dbReference type="NCBI Taxonomy" id="6604"/>
    <lineage>
        <taxon>Eukaryota</taxon>
        <taxon>Metazoa</taxon>
        <taxon>Spiralia</taxon>
        <taxon>Lophotrochozoa</taxon>
        <taxon>Mollusca</taxon>
        <taxon>Bivalvia</taxon>
        <taxon>Autobranchia</taxon>
        <taxon>Heteroconchia</taxon>
        <taxon>Euheterodonta</taxon>
        <taxon>Imparidentia</taxon>
        <taxon>Neoheterodontei</taxon>
        <taxon>Myida</taxon>
        <taxon>Myoidea</taxon>
        <taxon>Myidae</taxon>
        <taxon>Mya</taxon>
    </lineage>
</organism>